<sequence>MKYKLTRGLLSVIFISCLFTYSGCVDECELDSEPTLFIYFSTEKYYRSVYGLHGKEKPVNQPADYQYRVPLSIKDDSTIVIFESDVRNDTLTIHYSRTVEMQSARCGFRIYFDDFEIVKPTTFTQASVSSTLDYSQELYVNINE</sequence>
<dbReference type="STRING" id="688867.SAMN05660236_2682"/>
<dbReference type="Proteomes" id="UP000190961">
    <property type="component" value="Unassembled WGS sequence"/>
</dbReference>
<accession>A0A1T5L7D3</accession>
<dbReference type="Pfam" id="PF20050">
    <property type="entry name" value="DUF6452"/>
    <property type="match status" value="1"/>
</dbReference>
<reference evidence="1 2" key="1">
    <citation type="submission" date="2017-02" db="EMBL/GenBank/DDBJ databases">
        <authorList>
            <person name="Peterson S.W."/>
        </authorList>
    </citation>
    <scope>NUCLEOTIDE SEQUENCE [LARGE SCALE GENOMIC DNA]</scope>
    <source>
        <strain evidence="1 2">DSM 25262</strain>
    </source>
</reference>
<dbReference type="InterPro" id="IPR045607">
    <property type="entry name" value="DUF6452"/>
</dbReference>
<dbReference type="RefSeq" id="WP_079687268.1">
    <property type="nucleotide sequence ID" value="NZ_FUZU01000002.1"/>
</dbReference>
<proteinExistence type="predicted"/>
<protein>
    <submittedName>
        <fullName evidence="1">Uncharacterized protein</fullName>
    </submittedName>
</protein>
<organism evidence="1 2">
    <name type="scientific">Ohtaekwangia koreensis</name>
    <dbReference type="NCBI Taxonomy" id="688867"/>
    <lineage>
        <taxon>Bacteria</taxon>
        <taxon>Pseudomonadati</taxon>
        <taxon>Bacteroidota</taxon>
        <taxon>Cytophagia</taxon>
        <taxon>Cytophagales</taxon>
        <taxon>Fulvivirgaceae</taxon>
        <taxon>Ohtaekwangia</taxon>
    </lineage>
</organism>
<evidence type="ECO:0000313" key="1">
    <source>
        <dbReference type="EMBL" id="SKC71891.1"/>
    </source>
</evidence>
<gene>
    <name evidence="1" type="ORF">SAMN05660236_2682</name>
</gene>
<name>A0A1T5L7D3_9BACT</name>
<dbReference type="AlphaFoldDB" id="A0A1T5L7D3"/>
<keyword evidence="2" id="KW-1185">Reference proteome</keyword>
<evidence type="ECO:0000313" key="2">
    <source>
        <dbReference type="Proteomes" id="UP000190961"/>
    </source>
</evidence>
<dbReference type="EMBL" id="FUZU01000002">
    <property type="protein sequence ID" value="SKC71891.1"/>
    <property type="molecule type" value="Genomic_DNA"/>
</dbReference>